<proteinExistence type="predicted"/>
<name>A0A699Y9R8_HAELA</name>
<keyword evidence="2" id="KW-1133">Transmembrane helix</keyword>
<sequence length="250" mass="25978">VLDSTFASTAKLFGPEFVGVLQTGRPHPPSAAKPLHALVGRIMIVVVAVAGTVPLLQGPAALDATTISGTMIMGLGPPVWFLTFITGYRPLVFHLPFWAGVALGIVLQLSTAPCCKAYINVGSWAIGQGGYNSLLGFNVVGVAVCWSLALLALAENWQGMGMELSAPFSLLGAANRRLLAMSTRLGLPSHWLVKAGTDSPATSTTDDQDLHCKTAALQLELSPSHDSDSGSEATLRAAGQGKPHAAQQVA</sequence>
<feature type="region of interest" description="Disordered" evidence="1">
    <location>
        <begin position="222"/>
        <end position="250"/>
    </location>
</feature>
<evidence type="ECO:0000256" key="2">
    <source>
        <dbReference type="SAM" id="Phobius"/>
    </source>
</evidence>
<feature type="non-terminal residue" evidence="3">
    <location>
        <position position="1"/>
    </location>
</feature>
<reference evidence="3 4" key="1">
    <citation type="submission" date="2020-02" db="EMBL/GenBank/DDBJ databases">
        <title>Draft genome sequence of Haematococcus lacustris strain NIES-144.</title>
        <authorList>
            <person name="Morimoto D."/>
            <person name="Nakagawa S."/>
            <person name="Yoshida T."/>
            <person name="Sawayama S."/>
        </authorList>
    </citation>
    <scope>NUCLEOTIDE SEQUENCE [LARGE SCALE GENOMIC DNA]</scope>
    <source>
        <strain evidence="3 4">NIES-144</strain>
    </source>
</reference>
<gene>
    <name evidence="3" type="ORF">HaLaN_00657</name>
</gene>
<evidence type="ECO:0000313" key="3">
    <source>
        <dbReference type="EMBL" id="GFH06085.1"/>
    </source>
</evidence>
<feature type="transmembrane region" description="Helical" evidence="2">
    <location>
        <begin position="97"/>
        <end position="119"/>
    </location>
</feature>
<feature type="transmembrane region" description="Helical" evidence="2">
    <location>
        <begin position="67"/>
        <end position="85"/>
    </location>
</feature>
<dbReference type="AlphaFoldDB" id="A0A699Y9R8"/>
<feature type="transmembrane region" description="Helical" evidence="2">
    <location>
        <begin position="131"/>
        <end position="154"/>
    </location>
</feature>
<keyword evidence="2" id="KW-0812">Transmembrane</keyword>
<keyword evidence="4" id="KW-1185">Reference proteome</keyword>
<evidence type="ECO:0000256" key="1">
    <source>
        <dbReference type="SAM" id="MobiDB-lite"/>
    </source>
</evidence>
<keyword evidence="2" id="KW-0472">Membrane</keyword>
<protein>
    <submittedName>
        <fullName evidence="3">Uncharacterized protein</fullName>
    </submittedName>
</protein>
<dbReference type="EMBL" id="BLLF01000021">
    <property type="protein sequence ID" value="GFH06085.1"/>
    <property type="molecule type" value="Genomic_DNA"/>
</dbReference>
<dbReference type="Proteomes" id="UP000485058">
    <property type="component" value="Unassembled WGS sequence"/>
</dbReference>
<accession>A0A699Y9R8</accession>
<organism evidence="3 4">
    <name type="scientific">Haematococcus lacustris</name>
    <name type="common">Green alga</name>
    <name type="synonym">Haematococcus pluvialis</name>
    <dbReference type="NCBI Taxonomy" id="44745"/>
    <lineage>
        <taxon>Eukaryota</taxon>
        <taxon>Viridiplantae</taxon>
        <taxon>Chlorophyta</taxon>
        <taxon>core chlorophytes</taxon>
        <taxon>Chlorophyceae</taxon>
        <taxon>CS clade</taxon>
        <taxon>Chlamydomonadales</taxon>
        <taxon>Haematococcaceae</taxon>
        <taxon>Haematococcus</taxon>
    </lineage>
</organism>
<feature type="transmembrane region" description="Helical" evidence="2">
    <location>
        <begin position="35"/>
        <end position="55"/>
    </location>
</feature>
<comment type="caution">
    <text evidence="3">The sequence shown here is derived from an EMBL/GenBank/DDBJ whole genome shotgun (WGS) entry which is preliminary data.</text>
</comment>
<evidence type="ECO:0000313" key="4">
    <source>
        <dbReference type="Proteomes" id="UP000485058"/>
    </source>
</evidence>